<accession>A0A250FPR9</accession>
<dbReference type="EMBL" id="CP022386">
    <property type="protein sequence ID" value="ATA87074.1"/>
    <property type="molecule type" value="Genomic_DNA"/>
</dbReference>
<proteinExistence type="predicted"/>
<dbReference type="Gene3D" id="3.30.2310.20">
    <property type="entry name" value="RelE-like"/>
    <property type="match status" value="1"/>
</dbReference>
<evidence type="ECO:0000313" key="2">
    <source>
        <dbReference type="Proteomes" id="UP000217250"/>
    </source>
</evidence>
<dbReference type="Proteomes" id="UP000217250">
    <property type="component" value="Chromosome"/>
</dbReference>
<dbReference type="InterPro" id="IPR035093">
    <property type="entry name" value="RelE/ParE_toxin_dom_sf"/>
</dbReference>
<organism evidence="1 2">
    <name type="scientific">Capnocytophaga gingivalis</name>
    <dbReference type="NCBI Taxonomy" id="1017"/>
    <lineage>
        <taxon>Bacteria</taxon>
        <taxon>Pseudomonadati</taxon>
        <taxon>Bacteroidota</taxon>
        <taxon>Flavobacteriia</taxon>
        <taxon>Flavobacteriales</taxon>
        <taxon>Flavobacteriaceae</taxon>
        <taxon>Capnocytophaga</taxon>
    </lineage>
</organism>
<dbReference type="OrthoDB" id="1149424at2"/>
<protein>
    <submittedName>
        <fullName evidence="1">Plasmid stabilization protein ParE</fullName>
    </submittedName>
</protein>
<evidence type="ECO:0000313" key="1">
    <source>
        <dbReference type="EMBL" id="ATA87074.1"/>
    </source>
</evidence>
<dbReference type="RefSeq" id="WP_095910374.1">
    <property type="nucleotide sequence ID" value="NZ_CP022386.1"/>
</dbReference>
<name>A0A250FPR9_9FLAO</name>
<reference evidence="2" key="1">
    <citation type="submission" date="2017-06" db="EMBL/GenBank/DDBJ databases">
        <title>Capnocytophaga spp. assemblies.</title>
        <authorList>
            <person name="Gulvik C.A."/>
        </authorList>
    </citation>
    <scope>NUCLEOTIDE SEQUENCE [LARGE SCALE GENOMIC DNA]</scope>
    <source>
        <strain evidence="2">H1496</strain>
    </source>
</reference>
<dbReference type="KEGG" id="cgh:CGC50_07830"/>
<dbReference type="AlphaFoldDB" id="A0A250FPR9"/>
<gene>
    <name evidence="1" type="ORF">CGC50_07830</name>
</gene>
<sequence>MVVKWLIEAESKYYETLDYWEEHNGSFNYSLKIIQAVENLEDNLAENPYFSAKYSKKLDFYKRFFLNGRFALYYKVDEENQTAEIRDFRSTKQLPVF</sequence>
<dbReference type="GeneID" id="84808462"/>